<keyword evidence="1" id="KW-1133">Transmembrane helix</keyword>
<dbReference type="InterPro" id="IPR052955">
    <property type="entry name" value="UPF0703_membrane_permease"/>
</dbReference>
<accession>S0FNP4</accession>
<dbReference type="EMBL" id="AORV01000018">
    <property type="protein sequence ID" value="EMS73517.1"/>
    <property type="molecule type" value="Genomic_DNA"/>
</dbReference>
<dbReference type="InterPro" id="IPR015402">
    <property type="entry name" value="DUF1980"/>
</dbReference>
<dbReference type="InterPro" id="IPR048493">
    <property type="entry name" value="DUF1980_N"/>
</dbReference>
<protein>
    <submittedName>
        <fullName evidence="4">Putative membrane protein</fullName>
    </submittedName>
</protein>
<dbReference type="InterPro" id="IPR048447">
    <property type="entry name" value="DUF1980_C"/>
</dbReference>
<feature type="transmembrane region" description="Helical" evidence="1">
    <location>
        <begin position="75"/>
        <end position="93"/>
    </location>
</feature>
<dbReference type="Pfam" id="PF09323">
    <property type="entry name" value="DUF1980"/>
    <property type="match status" value="1"/>
</dbReference>
<evidence type="ECO:0000256" key="1">
    <source>
        <dbReference type="SAM" id="Phobius"/>
    </source>
</evidence>
<feature type="transmembrane region" description="Helical" evidence="1">
    <location>
        <begin position="12"/>
        <end position="32"/>
    </location>
</feature>
<dbReference type="Proteomes" id="UP000014155">
    <property type="component" value="Unassembled WGS sequence"/>
</dbReference>
<evidence type="ECO:0000313" key="4">
    <source>
        <dbReference type="EMBL" id="EMS73517.1"/>
    </source>
</evidence>
<feature type="transmembrane region" description="Helical" evidence="1">
    <location>
        <begin position="44"/>
        <end position="63"/>
    </location>
</feature>
<gene>
    <name evidence="4" type="ORF">CTER_0496</name>
</gene>
<keyword evidence="1" id="KW-0472">Membrane</keyword>
<feature type="domain" description="DUF1980" evidence="3">
    <location>
        <begin position="158"/>
        <end position="278"/>
    </location>
</feature>
<dbReference type="eggNOG" id="COG3689">
    <property type="taxonomic scope" value="Bacteria"/>
</dbReference>
<organism evidence="4 5">
    <name type="scientific">Ruminiclostridium cellobioparum subsp. termitidis CT1112</name>
    <dbReference type="NCBI Taxonomy" id="1195236"/>
    <lineage>
        <taxon>Bacteria</taxon>
        <taxon>Bacillati</taxon>
        <taxon>Bacillota</taxon>
        <taxon>Clostridia</taxon>
        <taxon>Eubacteriales</taxon>
        <taxon>Oscillospiraceae</taxon>
        <taxon>Ruminiclostridium</taxon>
    </lineage>
</organism>
<evidence type="ECO:0000313" key="5">
    <source>
        <dbReference type="Proteomes" id="UP000014155"/>
    </source>
</evidence>
<dbReference type="Pfam" id="PF21537">
    <property type="entry name" value="DUF1980_C"/>
    <property type="match status" value="1"/>
</dbReference>
<evidence type="ECO:0000259" key="3">
    <source>
        <dbReference type="Pfam" id="PF21537"/>
    </source>
</evidence>
<feature type="domain" description="DUF1980" evidence="2">
    <location>
        <begin position="15"/>
        <end position="102"/>
    </location>
</feature>
<name>S0FNP4_RUMCE</name>
<dbReference type="AlphaFoldDB" id="S0FNP4"/>
<keyword evidence="5" id="KW-1185">Reference proteome</keyword>
<dbReference type="PANTHER" id="PTHR40047:SF1">
    <property type="entry name" value="UPF0703 PROTEIN YCGQ"/>
    <property type="match status" value="1"/>
</dbReference>
<keyword evidence="1" id="KW-0812">Transmembrane</keyword>
<proteinExistence type="predicted"/>
<dbReference type="STRING" id="1195236.CTER_0496"/>
<dbReference type="RefSeq" id="WP_004623829.1">
    <property type="nucleotide sequence ID" value="NZ_AORV01000018.1"/>
</dbReference>
<sequence length="279" mass="31138">MLIVRSNKINIEALFKLVILLGFAFFFSMIIATGKALLYVNPRIIPYVKFGIAALVVIALFYIPDVLKPQRKANIGIYLFFLIPLVSAFVIQAKPLDTKSIALGDVNLSQQAGTGKNVNNASNAAAAGTDSTWQAQDTSIPLTQEQPDDDAYSSQLKLDGDTIVMDDNNFVKWLQELYDNKQKYQGKKIQVIGFVLKGKELSKNEFYPARLMMACCTADLQPVGLLCRYKNAPELKQDSWVKVEGTIKIIDYKGEQTAIIIADNVSNAQKPEYDYVYPY</sequence>
<evidence type="ECO:0000259" key="2">
    <source>
        <dbReference type="Pfam" id="PF09323"/>
    </source>
</evidence>
<reference evidence="4 5" key="1">
    <citation type="journal article" date="2013" name="Genome Announc.">
        <title>Draft Genome Sequence of the Cellulolytic, Mesophilic, Anaerobic Bacterium Clostridium termitidis Strain CT1112 (DSM 5398).</title>
        <authorList>
            <person name="Lal S."/>
            <person name="Ramachandran U."/>
            <person name="Zhang X."/>
            <person name="Munir R."/>
            <person name="Sparling R."/>
            <person name="Levin D.B."/>
        </authorList>
    </citation>
    <scope>NUCLEOTIDE SEQUENCE [LARGE SCALE GENOMIC DNA]</scope>
    <source>
        <strain evidence="4 5">CT1112</strain>
    </source>
</reference>
<dbReference type="PATRIC" id="fig|1195236.3.peg.814"/>
<dbReference type="NCBIfam" id="TIGR03943">
    <property type="entry name" value="TIGR03943 family putative permease subunit"/>
    <property type="match status" value="1"/>
</dbReference>
<dbReference type="PANTHER" id="PTHR40047">
    <property type="entry name" value="UPF0703 PROTEIN YCGQ"/>
    <property type="match status" value="1"/>
</dbReference>
<comment type="caution">
    <text evidence="4">The sequence shown here is derived from an EMBL/GenBank/DDBJ whole genome shotgun (WGS) entry which is preliminary data.</text>
</comment>